<dbReference type="PANTHER" id="PTHR12292">
    <property type="entry name" value="RWD DOMAIN-CONTAINING PROTEIN"/>
    <property type="match status" value="1"/>
</dbReference>
<sequence>MYAPVPAKVSTVYIFCVIPAAGFFEDVMGQADTQAEELEALEAIYPGEIEVESREYPNIVFRISLHLHSELEPGKADGAASAQAFQAILLLRLPGDYPDVIPDIELLGLDGVFNERRIQRVVDELRAVAEENLGMPMGFTIVCALQDHMGNLIEEKNAEKAKAEEMKRKEEEAIARKKLEGTRVTVESFLAWRQKWDAEMKLLKEKDILAREAALAGRLTGRQLFLRDTTLSLSDVVLIQGDAVEIDESLFDEELEGLEIDDSDEEV</sequence>
<dbReference type="SMART" id="SM00591">
    <property type="entry name" value="RWD"/>
    <property type="match status" value="1"/>
</dbReference>
<dbReference type="Gene3D" id="3.10.110.10">
    <property type="entry name" value="Ubiquitin Conjugating Enzyme"/>
    <property type="match status" value="1"/>
</dbReference>
<dbReference type="Pfam" id="PF05773">
    <property type="entry name" value="RWD"/>
    <property type="match status" value="1"/>
</dbReference>
<dbReference type="InterPro" id="IPR016135">
    <property type="entry name" value="UBQ-conjugating_enzyme/RWD"/>
</dbReference>
<dbReference type="InterPro" id="IPR040213">
    <property type="entry name" value="GIR2-like"/>
</dbReference>
<accession>A0A915BD45</accession>
<evidence type="ECO:0000259" key="2">
    <source>
        <dbReference type="PROSITE" id="PS50908"/>
    </source>
</evidence>
<feature type="coiled-coil region" evidence="1">
    <location>
        <begin position="149"/>
        <end position="180"/>
    </location>
</feature>
<feature type="domain" description="RWD" evidence="2">
    <location>
        <begin position="36"/>
        <end position="152"/>
    </location>
</feature>
<protein>
    <submittedName>
        <fullName evidence="4">RWD domain-containing protein</fullName>
    </submittedName>
</protein>
<evidence type="ECO:0000313" key="4">
    <source>
        <dbReference type="WBParaSite" id="PgR035X_g028_t04"/>
    </source>
</evidence>
<evidence type="ECO:0000313" key="3">
    <source>
        <dbReference type="Proteomes" id="UP000887569"/>
    </source>
</evidence>
<organism evidence="3 4">
    <name type="scientific">Parascaris univalens</name>
    <name type="common">Nematode worm</name>
    <dbReference type="NCBI Taxonomy" id="6257"/>
    <lineage>
        <taxon>Eukaryota</taxon>
        <taxon>Metazoa</taxon>
        <taxon>Ecdysozoa</taxon>
        <taxon>Nematoda</taxon>
        <taxon>Chromadorea</taxon>
        <taxon>Rhabditida</taxon>
        <taxon>Spirurina</taxon>
        <taxon>Ascaridomorpha</taxon>
        <taxon>Ascaridoidea</taxon>
        <taxon>Ascarididae</taxon>
        <taxon>Parascaris</taxon>
    </lineage>
</organism>
<evidence type="ECO:0000256" key="1">
    <source>
        <dbReference type="SAM" id="Coils"/>
    </source>
</evidence>
<dbReference type="SUPFAM" id="SSF54495">
    <property type="entry name" value="UBC-like"/>
    <property type="match status" value="1"/>
</dbReference>
<dbReference type="InterPro" id="IPR006575">
    <property type="entry name" value="RWD_dom"/>
</dbReference>
<proteinExistence type="predicted"/>
<reference evidence="4" key="1">
    <citation type="submission" date="2022-11" db="UniProtKB">
        <authorList>
            <consortium name="WormBaseParasite"/>
        </authorList>
    </citation>
    <scope>IDENTIFICATION</scope>
</reference>
<keyword evidence="3" id="KW-1185">Reference proteome</keyword>
<dbReference type="Proteomes" id="UP000887569">
    <property type="component" value="Unplaced"/>
</dbReference>
<name>A0A915BD45_PARUN</name>
<dbReference type="WBParaSite" id="PgR035X_g028_t04">
    <property type="protein sequence ID" value="PgR035X_g028_t04"/>
    <property type="gene ID" value="PgR035X_g028"/>
</dbReference>
<dbReference type="PROSITE" id="PS50908">
    <property type="entry name" value="RWD"/>
    <property type="match status" value="1"/>
</dbReference>
<keyword evidence="1" id="KW-0175">Coiled coil</keyword>
<dbReference type="AlphaFoldDB" id="A0A915BD45"/>